<feature type="transmembrane region" description="Helical" evidence="1">
    <location>
        <begin position="47"/>
        <end position="68"/>
    </location>
</feature>
<feature type="transmembrane region" description="Helical" evidence="1">
    <location>
        <begin position="108"/>
        <end position="126"/>
    </location>
</feature>
<reference evidence="2" key="1">
    <citation type="journal article" date="2023" name="Mol. Biol. Evol.">
        <title>Third-Generation Sequencing Reveals the Adaptive Role of the Epigenome in Three Deep-Sea Polychaetes.</title>
        <authorList>
            <person name="Perez M."/>
            <person name="Aroh O."/>
            <person name="Sun Y."/>
            <person name="Lan Y."/>
            <person name="Juniper S.K."/>
            <person name="Young C.R."/>
            <person name="Angers B."/>
            <person name="Qian P.Y."/>
        </authorList>
    </citation>
    <scope>NUCLEOTIDE SEQUENCE</scope>
    <source>
        <strain evidence="2">R07B-5</strain>
    </source>
</reference>
<dbReference type="GO" id="GO:0008028">
    <property type="term" value="F:monocarboxylic acid transmembrane transporter activity"/>
    <property type="evidence" value="ECO:0007669"/>
    <property type="project" value="TreeGrafter"/>
</dbReference>
<evidence type="ECO:0000313" key="3">
    <source>
        <dbReference type="Proteomes" id="UP001209878"/>
    </source>
</evidence>
<dbReference type="InterPro" id="IPR011701">
    <property type="entry name" value="MFS"/>
</dbReference>
<accession>A0AAD9L470</accession>
<keyword evidence="3" id="KW-1185">Reference proteome</keyword>
<dbReference type="Pfam" id="PF07690">
    <property type="entry name" value="MFS_1"/>
    <property type="match status" value="1"/>
</dbReference>
<dbReference type="InterPro" id="IPR050327">
    <property type="entry name" value="Proton-linked_MCT"/>
</dbReference>
<feature type="transmembrane region" description="Helical" evidence="1">
    <location>
        <begin position="74"/>
        <end position="96"/>
    </location>
</feature>
<organism evidence="2 3">
    <name type="scientific">Ridgeia piscesae</name>
    <name type="common">Tubeworm</name>
    <dbReference type="NCBI Taxonomy" id="27915"/>
    <lineage>
        <taxon>Eukaryota</taxon>
        <taxon>Metazoa</taxon>
        <taxon>Spiralia</taxon>
        <taxon>Lophotrochozoa</taxon>
        <taxon>Annelida</taxon>
        <taxon>Polychaeta</taxon>
        <taxon>Sedentaria</taxon>
        <taxon>Canalipalpata</taxon>
        <taxon>Sabellida</taxon>
        <taxon>Siboglinidae</taxon>
        <taxon>Ridgeia</taxon>
    </lineage>
</organism>
<feature type="transmembrane region" description="Helical" evidence="1">
    <location>
        <begin position="17"/>
        <end position="35"/>
    </location>
</feature>
<comment type="caution">
    <text evidence="2">The sequence shown here is derived from an EMBL/GenBank/DDBJ whole genome shotgun (WGS) entry which is preliminary data.</text>
</comment>
<dbReference type="InterPro" id="IPR036259">
    <property type="entry name" value="MFS_trans_sf"/>
</dbReference>
<evidence type="ECO:0000313" key="2">
    <source>
        <dbReference type="EMBL" id="KAK2182537.1"/>
    </source>
</evidence>
<keyword evidence="1" id="KW-0812">Transmembrane</keyword>
<evidence type="ECO:0000256" key="1">
    <source>
        <dbReference type="SAM" id="Phobius"/>
    </source>
</evidence>
<dbReference type="AlphaFoldDB" id="A0AAD9L470"/>
<dbReference type="SUPFAM" id="SSF103473">
    <property type="entry name" value="MFS general substrate transporter"/>
    <property type="match status" value="1"/>
</dbReference>
<protein>
    <recommendedName>
        <fullName evidence="4">Monocarboxylate transporter</fullName>
    </recommendedName>
</protein>
<dbReference type="PANTHER" id="PTHR11360">
    <property type="entry name" value="MONOCARBOXYLATE TRANSPORTER"/>
    <property type="match status" value="1"/>
</dbReference>
<dbReference type="PANTHER" id="PTHR11360:SF286">
    <property type="entry name" value="GH22266P"/>
    <property type="match status" value="1"/>
</dbReference>
<keyword evidence="1" id="KW-0472">Membrane</keyword>
<sequence length="251" mass="26777">MYLLLKTDSLGISTQKGALLFSCINIMSTISRVVTGWVTSMDFANSIIISSTGMTVAGVATVLCAFSSTYSLLVMYAVVYGISIAAFISLQSIIIVDLVGLDMLTNAFGLLCLFKGVACYCGPPLAGLVSDALEDYNGAFFLAGGLLTLGGLLSFSLRPLSAWHSRRIQDQDLSSSKLTIGTLRILGTLRPQANVLGISEQHGAPEVLCAGPTNVSTRPDLHHSNPQLWTTGRLLHKIEVEAAHSQRKEPD</sequence>
<dbReference type="Proteomes" id="UP001209878">
    <property type="component" value="Unassembled WGS sequence"/>
</dbReference>
<feature type="transmembrane region" description="Helical" evidence="1">
    <location>
        <begin position="138"/>
        <end position="157"/>
    </location>
</feature>
<name>A0AAD9L470_RIDPI</name>
<keyword evidence="1" id="KW-1133">Transmembrane helix</keyword>
<dbReference type="EMBL" id="JAODUO010000350">
    <property type="protein sequence ID" value="KAK2182537.1"/>
    <property type="molecule type" value="Genomic_DNA"/>
</dbReference>
<gene>
    <name evidence="2" type="ORF">NP493_350g01027</name>
</gene>
<evidence type="ECO:0008006" key="4">
    <source>
        <dbReference type="Google" id="ProtNLM"/>
    </source>
</evidence>
<proteinExistence type="predicted"/>
<dbReference type="Gene3D" id="1.20.1250.20">
    <property type="entry name" value="MFS general substrate transporter like domains"/>
    <property type="match status" value="1"/>
</dbReference>